<evidence type="ECO:0000313" key="2">
    <source>
        <dbReference type="EMBL" id="CAD6252763.1"/>
    </source>
</evidence>
<dbReference type="Proteomes" id="UP000604825">
    <property type="component" value="Unassembled WGS sequence"/>
</dbReference>
<dbReference type="EMBL" id="CAJGYO010000009">
    <property type="protein sequence ID" value="CAD6252763.1"/>
    <property type="molecule type" value="Genomic_DNA"/>
</dbReference>
<dbReference type="InterPro" id="IPR036397">
    <property type="entry name" value="RNaseH_sf"/>
</dbReference>
<dbReference type="GO" id="GO:0003676">
    <property type="term" value="F:nucleic acid binding"/>
    <property type="evidence" value="ECO:0007669"/>
    <property type="project" value="InterPro"/>
</dbReference>
<gene>
    <name evidence="2" type="ORF">NCGR_LOCUS36410</name>
</gene>
<sequence length="309" mass="36455">MKFDLPLLNYDTRFSLWQVKMRGILAQTHDYDEYLDSFGKRKAEWTRKRSARIEEALRPNSGLHLHNDILRECPKRKAAAELWVKPESIRMSKDLTKKMQMKMKLFTTKMKEEDSGEDERHGARMTDVVLQGRCFACERRESKSRSSNDDNDGRKNYERRGRSKSKPHARISFVQKRDVVRMGDDNPCDIVGIGSIQIKTDDGMTRRRKNVGTLDYVHADLWGPSRKSSLGGARYMLTIIDDYSRRVWPYFLKQKDDTFAAFKDWKVMIERQTERKLCPQIMFQKKSLQQMRMLVEHVDDDLRCLVELC</sequence>
<evidence type="ECO:0000313" key="3">
    <source>
        <dbReference type="Proteomes" id="UP000604825"/>
    </source>
</evidence>
<dbReference type="SUPFAM" id="SSF53098">
    <property type="entry name" value="Ribonuclease H-like"/>
    <property type="match status" value="1"/>
</dbReference>
<feature type="region of interest" description="Disordered" evidence="1">
    <location>
        <begin position="140"/>
        <end position="174"/>
    </location>
</feature>
<organism evidence="2 3">
    <name type="scientific">Miscanthus lutarioriparius</name>
    <dbReference type="NCBI Taxonomy" id="422564"/>
    <lineage>
        <taxon>Eukaryota</taxon>
        <taxon>Viridiplantae</taxon>
        <taxon>Streptophyta</taxon>
        <taxon>Embryophyta</taxon>
        <taxon>Tracheophyta</taxon>
        <taxon>Spermatophyta</taxon>
        <taxon>Magnoliopsida</taxon>
        <taxon>Liliopsida</taxon>
        <taxon>Poales</taxon>
        <taxon>Poaceae</taxon>
        <taxon>PACMAD clade</taxon>
        <taxon>Panicoideae</taxon>
        <taxon>Andropogonodae</taxon>
        <taxon>Andropogoneae</taxon>
        <taxon>Saccharinae</taxon>
        <taxon>Miscanthus</taxon>
    </lineage>
</organism>
<name>A0A811Q3G4_9POAL</name>
<evidence type="ECO:0000256" key="1">
    <source>
        <dbReference type="SAM" id="MobiDB-lite"/>
    </source>
</evidence>
<keyword evidence="3" id="KW-1185">Reference proteome</keyword>
<dbReference type="PANTHER" id="PTHR42648">
    <property type="entry name" value="TRANSPOSASE, PUTATIVE-RELATED"/>
    <property type="match status" value="1"/>
</dbReference>
<evidence type="ECO:0008006" key="4">
    <source>
        <dbReference type="Google" id="ProtNLM"/>
    </source>
</evidence>
<dbReference type="OrthoDB" id="786521at2759"/>
<proteinExistence type="predicted"/>
<feature type="compositionally biased region" description="Basic and acidic residues" evidence="1">
    <location>
        <begin position="140"/>
        <end position="160"/>
    </location>
</feature>
<accession>A0A811Q3G4</accession>
<dbReference type="InterPro" id="IPR012337">
    <property type="entry name" value="RNaseH-like_sf"/>
</dbReference>
<dbReference type="PANTHER" id="PTHR42648:SF31">
    <property type="entry name" value="RNA-DIRECTED DNA POLYMERASE"/>
    <property type="match status" value="1"/>
</dbReference>
<protein>
    <recommendedName>
        <fullName evidence="4">Integrase catalytic domain-containing protein</fullName>
    </recommendedName>
</protein>
<reference evidence="2" key="1">
    <citation type="submission" date="2020-10" db="EMBL/GenBank/DDBJ databases">
        <authorList>
            <person name="Han B."/>
            <person name="Lu T."/>
            <person name="Zhao Q."/>
            <person name="Huang X."/>
            <person name="Zhao Y."/>
        </authorList>
    </citation>
    <scope>NUCLEOTIDE SEQUENCE</scope>
</reference>
<dbReference type="Gene3D" id="3.30.420.10">
    <property type="entry name" value="Ribonuclease H-like superfamily/Ribonuclease H"/>
    <property type="match status" value="1"/>
</dbReference>
<dbReference type="AlphaFoldDB" id="A0A811Q3G4"/>
<dbReference type="InterPro" id="IPR039537">
    <property type="entry name" value="Retrotran_Ty1/copia-like"/>
</dbReference>
<comment type="caution">
    <text evidence="2">The sequence shown here is derived from an EMBL/GenBank/DDBJ whole genome shotgun (WGS) entry which is preliminary data.</text>
</comment>